<name>A0A7W4WBT0_9GAMM</name>
<dbReference type="PROSITE" id="PS50949">
    <property type="entry name" value="HTH_GNTR"/>
    <property type="match status" value="1"/>
</dbReference>
<evidence type="ECO:0000313" key="6">
    <source>
        <dbReference type="Proteomes" id="UP000535937"/>
    </source>
</evidence>
<proteinExistence type="predicted"/>
<dbReference type="SUPFAM" id="SSF48008">
    <property type="entry name" value="GntR ligand-binding domain-like"/>
    <property type="match status" value="1"/>
</dbReference>
<dbReference type="Pfam" id="PF00392">
    <property type="entry name" value="GntR"/>
    <property type="match status" value="1"/>
</dbReference>
<keyword evidence="1" id="KW-0805">Transcription regulation</keyword>
<dbReference type="InterPro" id="IPR036390">
    <property type="entry name" value="WH_DNA-bd_sf"/>
</dbReference>
<dbReference type="AlphaFoldDB" id="A0A7W4WBT0"/>
<dbReference type="Gene3D" id="1.10.10.10">
    <property type="entry name" value="Winged helix-like DNA-binding domain superfamily/Winged helix DNA-binding domain"/>
    <property type="match status" value="2"/>
</dbReference>
<dbReference type="Pfam" id="PF07729">
    <property type="entry name" value="FCD"/>
    <property type="match status" value="1"/>
</dbReference>
<dbReference type="EMBL" id="JACHWZ010000009">
    <property type="protein sequence ID" value="MBB3061369.1"/>
    <property type="molecule type" value="Genomic_DNA"/>
</dbReference>
<sequence length="291" mass="33782">MTITEFIKTDVKAALHARGRLPFKLTLGAMSSHYGVSLTPVRHAVDELVEEGVIRRKENGRLELVPDALKGQVVEAPQSESPDQKLDEQIRQDVIARSLQQDTEYLREQATAEKYGAGRTVVRQVFSRLAGAGLIEHVPRCGWRVRAFSEQDMHDYLDIREMLELRALDLARDKFDEDELHQLLKANRPGQGKDRSLLDFDLHDCWIERCGNRYIREFFARYSPFYNALFNYAVIDEEVKREMAREHCEIIECLLERDWKGARQALSHHIREQRSAVSRMIDYLNSRKKAS</sequence>
<dbReference type="PANTHER" id="PTHR43537">
    <property type="entry name" value="TRANSCRIPTIONAL REGULATOR, GNTR FAMILY"/>
    <property type="match status" value="1"/>
</dbReference>
<protein>
    <submittedName>
        <fullName evidence="5">DNA-binding GntR family transcriptional regulator</fullName>
    </submittedName>
</protein>
<dbReference type="Gene3D" id="1.20.120.530">
    <property type="entry name" value="GntR ligand-binding domain-like"/>
    <property type="match status" value="1"/>
</dbReference>
<keyword evidence="6" id="KW-1185">Reference proteome</keyword>
<dbReference type="PANTHER" id="PTHR43537:SF24">
    <property type="entry name" value="GLUCONATE OPERON TRANSCRIPTIONAL REPRESSOR"/>
    <property type="match status" value="1"/>
</dbReference>
<dbReference type="InterPro" id="IPR011711">
    <property type="entry name" value="GntR_C"/>
</dbReference>
<organism evidence="5 6">
    <name type="scientific">Microbulbifer rhizosphaerae</name>
    <dbReference type="NCBI Taxonomy" id="1562603"/>
    <lineage>
        <taxon>Bacteria</taxon>
        <taxon>Pseudomonadati</taxon>
        <taxon>Pseudomonadota</taxon>
        <taxon>Gammaproteobacteria</taxon>
        <taxon>Cellvibrionales</taxon>
        <taxon>Microbulbiferaceae</taxon>
        <taxon>Microbulbifer</taxon>
    </lineage>
</organism>
<evidence type="ECO:0000256" key="3">
    <source>
        <dbReference type="ARBA" id="ARBA00023163"/>
    </source>
</evidence>
<dbReference type="GO" id="GO:0003677">
    <property type="term" value="F:DNA binding"/>
    <property type="evidence" value="ECO:0007669"/>
    <property type="project" value="UniProtKB-KW"/>
</dbReference>
<gene>
    <name evidence="5" type="ORF">FHS09_002202</name>
</gene>
<accession>A0A7W4WBT0</accession>
<dbReference type="InterPro" id="IPR008920">
    <property type="entry name" value="TF_FadR/GntR_C"/>
</dbReference>
<evidence type="ECO:0000256" key="1">
    <source>
        <dbReference type="ARBA" id="ARBA00023015"/>
    </source>
</evidence>
<dbReference type="Proteomes" id="UP000535937">
    <property type="component" value="Unassembled WGS sequence"/>
</dbReference>
<reference evidence="5 6" key="1">
    <citation type="submission" date="2020-08" db="EMBL/GenBank/DDBJ databases">
        <title>Genomic Encyclopedia of Type Strains, Phase III (KMG-III): the genomes of soil and plant-associated and newly described type strains.</title>
        <authorList>
            <person name="Whitman W."/>
        </authorList>
    </citation>
    <scope>NUCLEOTIDE SEQUENCE [LARGE SCALE GENOMIC DNA]</scope>
    <source>
        <strain evidence="5 6">CECT 8799</strain>
    </source>
</reference>
<dbReference type="SUPFAM" id="SSF46785">
    <property type="entry name" value="Winged helix' DNA-binding domain"/>
    <property type="match status" value="2"/>
</dbReference>
<feature type="domain" description="HTH gntR-type" evidence="4">
    <location>
        <begin position="80"/>
        <end position="148"/>
    </location>
</feature>
<dbReference type="GO" id="GO:0003700">
    <property type="term" value="F:DNA-binding transcription factor activity"/>
    <property type="evidence" value="ECO:0007669"/>
    <property type="project" value="InterPro"/>
</dbReference>
<keyword evidence="2 5" id="KW-0238">DNA-binding</keyword>
<evidence type="ECO:0000256" key="2">
    <source>
        <dbReference type="ARBA" id="ARBA00023125"/>
    </source>
</evidence>
<evidence type="ECO:0000313" key="5">
    <source>
        <dbReference type="EMBL" id="MBB3061369.1"/>
    </source>
</evidence>
<dbReference type="InterPro" id="IPR036388">
    <property type="entry name" value="WH-like_DNA-bd_sf"/>
</dbReference>
<dbReference type="SMART" id="SM00895">
    <property type="entry name" value="FCD"/>
    <property type="match status" value="1"/>
</dbReference>
<evidence type="ECO:0000259" key="4">
    <source>
        <dbReference type="PROSITE" id="PS50949"/>
    </source>
</evidence>
<comment type="caution">
    <text evidence="5">The sequence shown here is derived from an EMBL/GenBank/DDBJ whole genome shotgun (WGS) entry which is preliminary data.</text>
</comment>
<dbReference type="RefSeq" id="WP_183459696.1">
    <property type="nucleotide sequence ID" value="NZ_JACHWZ010000009.1"/>
</dbReference>
<dbReference type="SMART" id="SM00345">
    <property type="entry name" value="HTH_GNTR"/>
    <property type="match status" value="2"/>
</dbReference>
<dbReference type="InterPro" id="IPR000524">
    <property type="entry name" value="Tscrpt_reg_HTH_GntR"/>
</dbReference>
<keyword evidence="3" id="KW-0804">Transcription</keyword>